<dbReference type="InterPro" id="IPR019887">
    <property type="entry name" value="Tscrpt_reg_AsnC/Lrp_C"/>
</dbReference>
<comment type="caution">
    <text evidence="5">The sequence shown here is derived from an EMBL/GenBank/DDBJ whole genome shotgun (WGS) entry which is preliminary data.</text>
</comment>
<evidence type="ECO:0000313" key="5">
    <source>
        <dbReference type="EMBL" id="RIH91454.1"/>
    </source>
</evidence>
<reference evidence="5 6" key="1">
    <citation type="submission" date="2018-08" db="EMBL/GenBank/DDBJ databases">
        <title>Meiothermus granaticius genome AF-68 sequencing project.</title>
        <authorList>
            <person name="Da Costa M.S."/>
            <person name="Albuquerque L."/>
            <person name="Raposo P."/>
            <person name="Froufe H.J.C."/>
            <person name="Barroso C.S."/>
            <person name="Egas C."/>
        </authorList>
    </citation>
    <scope>NUCLEOTIDE SEQUENCE [LARGE SCALE GENOMIC DNA]</scope>
    <source>
        <strain evidence="5 6">AF-68</strain>
    </source>
</reference>
<dbReference type="PANTHER" id="PTHR30154">
    <property type="entry name" value="LEUCINE-RESPONSIVE REGULATORY PROTEIN"/>
    <property type="match status" value="1"/>
</dbReference>
<keyword evidence="1" id="KW-0805">Transcription regulation</keyword>
<dbReference type="SUPFAM" id="SSF46785">
    <property type="entry name" value="Winged helix' DNA-binding domain"/>
    <property type="match status" value="1"/>
</dbReference>
<dbReference type="GO" id="GO:0043200">
    <property type="term" value="P:response to amino acid"/>
    <property type="evidence" value="ECO:0007669"/>
    <property type="project" value="TreeGrafter"/>
</dbReference>
<sequence>MTFDSNTPMDEINWRLLELLQTDARMPFSELGRKVGLSAPAVAERVHRLEEAGVITGYRAQVDPSRLGYSLEAFIRLTCRGNSLERMTRAVSELPQVQEFWNLTGEDGYVLRVILRSVKELDALLKQLQIFGSTTTSLVLSKPVEFRVISAGPETSPPL</sequence>
<dbReference type="EMBL" id="QWLB01000042">
    <property type="protein sequence ID" value="RIH91454.1"/>
    <property type="molecule type" value="Genomic_DNA"/>
</dbReference>
<gene>
    <name evidence="5" type="primary">lrpC_1</name>
    <name evidence="5" type="ORF">Mgrana_02632</name>
</gene>
<dbReference type="PROSITE" id="PS00519">
    <property type="entry name" value="HTH_ASNC_1"/>
    <property type="match status" value="1"/>
</dbReference>
<evidence type="ECO:0000259" key="4">
    <source>
        <dbReference type="PROSITE" id="PS50956"/>
    </source>
</evidence>
<keyword evidence="2" id="KW-0238">DNA-binding</keyword>
<organism evidence="5 6">
    <name type="scientific">Meiothermus granaticius NBRC 107808</name>
    <dbReference type="NCBI Taxonomy" id="1227551"/>
    <lineage>
        <taxon>Bacteria</taxon>
        <taxon>Thermotogati</taxon>
        <taxon>Deinococcota</taxon>
        <taxon>Deinococci</taxon>
        <taxon>Thermales</taxon>
        <taxon>Thermaceae</taxon>
        <taxon>Meiothermus</taxon>
    </lineage>
</organism>
<dbReference type="GO" id="GO:0043565">
    <property type="term" value="F:sequence-specific DNA binding"/>
    <property type="evidence" value="ECO:0007669"/>
    <property type="project" value="InterPro"/>
</dbReference>
<dbReference type="AlphaFoldDB" id="A0A399F427"/>
<keyword evidence="6" id="KW-1185">Reference proteome</keyword>
<protein>
    <submittedName>
        <fullName evidence="5">HTH-type transcriptional regulator LrpC</fullName>
    </submittedName>
</protein>
<dbReference type="FunFam" id="1.10.10.10:FF:000186">
    <property type="entry name" value="AsnC family transcriptional regulator"/>
    <property type="match status" value="1"/>
</dbReference>
<proteinExistence type="predicted"/>
<dbReference type="InterPro" id="IPR011008">
    <property type="entry name" value="Dimeric_a/b-barrel"/>
</dbReference>
<evidence type="ECO:0000313" key="6">
    <source>
        <dbReference type="Proteomes" id="UP000266178"/>
    </source>
</evidence>
<dbReference type="InterPro" id="IPR000485">
    <property type="entry name" value="AsnC-type_HTH_dom"/>
</dbReference>
<accession>A0A399F427</accession>
<dbReference type="GO" id="GO:0005829">
    <property type="term" value="C:cytosol"/>
    <property type="evidence" value="ECO:0007669"/>
    <property type="project" value="TreeGrafter"/>
</dbReference>
<name>A0A399F427_9DEIN</name>
<keyword evidence="3" id="KW-0804">Transcription</keyword>
<evidence type="ECO:0000256" key="2">
    <source>
        <dbReference type="ARBA" id="ARBA00023125"/>
    </source>
</evidence>
<dbReference type="InterPro" id="IPR011991">
    <property type="entry name" value="ArsR-like_HTH"/>
</dbReference>
<dbReference type="SUPFAM" id="SSF54909">
    <property type="entry name" value="Dimeric alpha+beta barrel"/>
    <property type="match status" value="1"/>
</dbReference>
<dbReference type="Pfam" id="PF01037">
    <property type="entry name" value="AsnC_trans_reg"/>
    <property type="match status" value="1"/>
</dbReference>
<feature type="domain" description="HTH asnC-type" evidence="4">
    <location>
        <begin position="9"/>
        <end position="70"/>
    </location>
</feature>
<dbReference type="InterPro" id="IPR019885">
    <property type="entry name" value="Tscrpt_reg_HTH_AsnC-type_CS"/>
</dbReference>
<evidence type="ECO:0000256" key="3">
    <source>
        <dbReference type="ARBA" id="ARBA00023163"/>
    </source>
</evidence>
<dbReference type="Gene3D" id="1.10.10.10">
    <property type="entry name" value="Winged helix-like DNA-binding domain superfamily/Winged helix DNA-binding domain"/>
    <property type="match status" value="1"/>
</dbReference>
<dbReference type="Pfam" id="PF13404">
    <property type="entry name" value="HTH_AsnC-type"/>
    <property type="match status" value="1"/>
</dbReference>
<dbReference type="CDD" id="cd00090">
    <property type="entry name" value="HTH_ARSR"/>
    <property type="match status" value="1"/>
</dbReference>
<dbReference type="InterPro" id="IPR036390">
    <property type="entry name" value="WH_DNA-bd_sf"/>
</dbReference>
<dbReference type="Proteomes" id="UP000266178">
    <property type="component" value="Unassembled WGS sequence"/>
</dbReference>
<dbReference type="Gene3D" id="3.30.70.920">
    <property type="match status" value="1"/>
</dbReference>
<dbReference type="OrthoDB" id="34294at2"/>
<evidence type="ECO:0000256" key="1">
    <source>
        <dbReference type="ARBA" id="ARBA00023015"/>
    </source>
</evidence>
<dbReference type="InterPro" id="IPR019888">
    <property type="entry name" value="Tscrpt_reg_AsnC-like"/>
</dbReference>
<dbReference type="PRINTS" id="PR00033">
    <property type="entry name" value="HTHASNC"/>
</dbReference>
<dbReference type="InterPro" id="IPR036388">
    <property type="entry name" value="WH-like_DNA-bd_sf"/>
</dbReference>
<dbReference type="PANTHER" id="PTHR30154:SF53">
    <property type="entry name" value="HTH-TYPE TRANSCRIPTIONAL REGULATOR LRPC"/>
    <property type="match status" value="1"/>
</dbReference>
<dbReference type="PROSITE" id="PS50956">
    <property type="entry name" value="HTH_ASNC_2"/>
    <property type="match status" value="1"/>
</dbReference>
<dbReference type="SMART" id="SM00344">
    <property type="entry name" value="HTH_ASNC"/>
    <property type="match status" value="1"/>
</dbReference>
<dbReference type="RefSeq" id="WP_119358104.1">
    <property type="nucleotide sequence ID" value="NZ_BJXM01000015.1"/>
</dbReference>